<dbReference type="AlphaFoldDB" id="A0AA37LAU0"/>
<gene>
    <name evidence="2" type="ORF">ColSpa_02761</name>
</gene>
<keyword evidence="3" id="KW-1185">Reference proteome</keyword>
<evidence type="ECO:0000313" key="2">
    <source>
        <dbReference type="EMBL" id="GKT42580.1"/>
    </source>
</evidence>
<evidence type="ECO:0000313" key="3">
    <source>
        <dbReference type="Proteomes" id="UP001055115"/>
    </source>
</evidence>
<dbReference type="GeneID" id="73323563"/>
<comment type="caution">
    <text evidence="2">The sequence shown here is derived from an EMBL/GenBank/DDBJ whole genome shotgun (WGS) entry which is preliminary data.</text>
</comment>
<organism evidence="2 3">
    <name type="scientific">Colletotrichum spaethianum</name>
    <dbReference type="NCBI Taxonomy" id="700344"/>
    <lineage>
        <taxon>Eukaryota</taxon>
        <taxon>Fungi</taxon>
        <taxon>Dikarya</taxon>
        <taxon>Ascomycota</taxon>
        <taxon>Pezizomycotina</taxon>
        <taxon>Sordariomycetes</taxon>
        <taxon>Hypocreomycetidae</taxon>
        <taxon>Glomerellales</taxon>
        <taxon>Glomerellaceae</taxon>
        <taxon>Colletotrichum</taxon>
        <taxon>Colletotrichum spaethianum species complex</taxon>
    </lineage>
</organism>
<proteinExistence type="predicted"/>
<feature type="compositionally biased region" description="Polar residues" evidence="1">
    <location>
        <begin position="10"/>
        <end position="28"/>
    </location>
</feature>
<reference evidence="2 3" key="1">
    <citation type="submission" date="2022-03" db="EMBL/GenBank/DDBJ databases">
        <title>Genome data of Colletotrichum spp.</title>
        <authorList>
            <person name="Utami Y.D."/>
            <person name="Hiruma K."/>
        </authorList>
    </citation>
    <scope>NUCLEOTIDE SEQUENCE [LARGE SCALE GENOMIC DNA]</scope>
    <source>
        <strain evidence="2 3">MAFF 239500</strain>
    </source>
</reference>
<name>A0AA37LAU0_9PEZI</name>
<dbReference type="EMBL" id="BQXU01000005">
    <property type="protein sequence ID" value="GKT42580.1"/>
    <property type="molecule type" value="Genomic_DNA"/>
</dbReference>
<feature type="compositionally biased region" description="Basic and acidic residues" evidence="1">
    <location>
        <begin position="55"/>
        <end position="74"/>
    </location>
</feature>
<dbReference type="RefSeq" id="XP_049124930.1">
    <property type="nucleotide sequence ID" value="XM_049268973.1"/>
</dbReference>
<protein>
    <submittedName>
        <fullName evidence="2">Uncharacterized protein</fullName>
    </submittedName>
</protein>
<dbReference type="Proteomes" id="UP001055115">
    <property type="component" value="Unassembled WGS sequence"/>
</dbReference>
<feature type="region of interest" description="Disordered" evidence="1">
    <location>
        <begin position="1"/>
        <end position="110"/>
    </location>
</feature>
<sequence length="283" mass="30576">MAYVFDGYSEASSARNSPRNQRQPLTGSRQRRREQDGPTGSGGGSEGVYFGTGRFYEENLRNEQQRQREREREQQQQQQQQQQQTPRYPSSGPFGGLNGSGFSTGSDWPTDEWGQVFVEVLRRTQRRQQGMGDDGGLGMGFGGGAMGGGLGQQAPRAGEDIHFEDFFGGTWGSTEGGRRGGGGRGRFGADAGWFGFGGASRGGTSFGEMFGPSDHSPGGAGYGAGAGCSFGFGDREYVRRGGAGMTWAEFMELFRHRYDGDSPYGCAGGPPPVDLFDNWHTDW</sequence>
<feature type="compositionally biased region" description="Low complexity" evidence="1">
    <location>
        <begin position="75"/>
        <end position="84"/>
    </location>
</feature>
<accession>A0AA37LAU0</accession>
<evidence type="ECO:0000256" key="1">
    <source>
        <dbReference type="SAM" id="MobiDB-lite"/>
    </source>
</evidence>